<name>A0A2T6AYH6_9RHOB</name>
<evidence type="ECO:0000259" key="1">
    <source>
        <dbReference type="PROSITE" id="PS51186"/>
    </source>
</evidence>
<dbReference type="Pfam" id="PF13673">
    <property type="entry name" value="Acetyltransf_10"/>
    <property type="match status" value="1"/>
</dbReference>
<dbReference type="PANTHER" id="PTHR43451">
    <property type="entry name" value="ACETYLTRANSFERASE (GNAT) FAMILY PROTEIN"/>
    <property type="match status" value="1"/>
</dbReference>
<dbReference type="RefSeq" id="WP_158274023.1">
    <property type="nucleotide sequence ID" value="NZ_BMEZ01000009.1"/>
</dbReference>
<gene>
    <name evidence="2" type="ORF">C8N44_108134</name>
</gene>
<comment type="caution">
    <text evidence="2">The sequence shown here is derived from an EMBL/GenBank/DDBJ whole genome shotgun (WGS) entry which is preliminary data.</text>
</comment>
<dbReference type="InterPro" id="IPR052564">
    <property type="entry name" value="N-acetyltrans/Recomb-assoc"/>
</dbReference>
<feature type="domain" description="N-acetyltransferase" evidence="1">
    <location>
        <begin position="6"/>
        <end position="159"/>
    </location>
</feature>
<reference evidence="2 3" key="1">
    <citation type="submission" date="2018-04" db="EMBL/GenBank/DDBJ databases">
        <title>Genomic Encyclopedia of Archaeal and Bacterial Type Strains, Phase II (KMG-II): from individual species to whole genera.</title>
        <authorList>
            <person name="Goeker M."/>
        </authorList>
    </citation>
    <scope>NUCLEOTIDE SEQUENCE [LARGE SCALE GENOMIC DNA]</scope>
    <source>
        <strain evidence="2 3">DSM 29329</strain>
    </source>
</reference>
<dbReference type="PANTHER" id="PTHR43451:SF1">
    <property type="entry name" value="ACETYLTRANSFERASE"/>
    <property type="match status" value="1"/>
</dbReference>
<dbReference type="Gene3D" id="3.40.630.30">
    <property type="match status" value="1"/>
</dbReference>
<keyword evidence="3" id="KW-1185">Reference proteome</keyword>
<dbReference type="InterPro" id="IPR000182">
    <property type="entry name" value="GNAT_dom"/>
</dbReference>
<dbReference type="EMBL" id="QBKN01000008">
    <property type="protein sequence ID" value="PTX48856.1"/>
    <property type="molecule type" value="Genomic_DNA"/>
</dbReference>
<proteinExistence type="predicted"/>
<dbReference type="OrthoDB" id="9789081at2"/>
<evidence type="ECO:0000313" key="2">
    <source>
        <dbReference type="EMBL" id="PTX48856.1"/>
    </source>
</evidence>
<dbReference type="InterPro" id="IPR016181">
    <property type="entry name" value="Acyl_CoA_acyltransferase"/>
</dbReference>
<dbReference type="AlphaFoldDB" id="A0A2T6AYH6"/>
<keyword evidence="2" id="KW-0808">Transferase</keyword>
<dbReference type="CDD" id="cd04301">
    <property type="entry name" value="NAT_SF"/>
    <property type="match status" value="1"/>
</dbReference>
<accession>A0A2T6AYH6</accession>
<dbReference type="GO" id="GO:0016747">
    <property type="term" value="F:acyltransferase activity, transferring groups other than amino-acyl groups"/>
    <property type="evidence" value="ECO:0007669"/>
    <property type="project" value="InterPro"/>
</dbReference>
<sequence length="164" mass="18097">MTDALIEIGRFEPAEADALGVIYYRAVHEGAAGAYDASQRHAWAPKAPSGSDWEARLWAQHTLVARDAGRPVGFMTLDAGGHIDLAFVDPDFQRRGVGGRLYDRLEALAMDAGLERLSSDASHLVRGFFEQRGWQVLREQRIERAGVTLTNFAMEKRLTDVGQG</sequence>
<protein>
    <submittedName>
        <fullName evidence="2">GNAT family acetyltransferase</fullName>
    </submittedName>
</protein>
<evidence type="ECO:0000313" key="3">
    <source>
        <dbReference type="Proteomes" id="UP000244069"/>
    </source>
</evidence>
<dbReference type="Proteomes" id="UP000244069">
    <property type="component" value="Unassembled WGS sequence"/>
</dbReference>
<dbReference type="PROSITE" id="PS51186">
    <property type="entry name" value="GNAT"/>
    <property type="match status" value="1"/>
</dbReference>
<organism evidence="2 3">
    <name type="scientific">Allosediminivita pacifica</name>
    <dbReference type="NCBI Taxonomy" id="1267769"/>
    <lineage>
        <taxon>Bacteria</taxon>
        <taxon>Pseudomonadati</taxon>
        <taxon>Pseudomonadota</taxon>
        <taxon>Alphaproteobacteria</taxon>
        <taxon>Rhodobacterales</taxon>
        <taxon>Paracoccaceae</taxon>
        <taxon>Allosediminivita</taxon>
    </lineage>
</organism>
<dbReference type="SUPFAM" id="SSF55729">
    <property type="entry name" value="Acyl-CoA N-acyltransferases (Nat)"/>
    <property type="match status" value="1"/>
</dbReference>